<dbReference type="EMBL" id="PSQE01000008">
    <property type="protein sequence ID" value="RHN40615.1"/>
    <property type="molecule type" value="Genomic_DNA"/>
</dbReference>
<name>A0A396GPJ3_MEDTR</name>
<dbReference type="InterPro" id="IPR053939">
    <property type="entry name" value="UTP25_C"/>
</dbReference>
<dbReference type="GO" id="GO:0006364">
    <property type="term" value="P:rRNA processing"/>
    <property type="evidence" value="ECO:0007669"/>
    <property type="project" value="InterPro"/>
</dbReference>
<feature type="domain" description="UTP25 C-terminal" evidence="1">
    <location>
        <begin position="56"/>
        <end position="148"/>
    </location>
</feature>
<reference evidence="3" key="1">
    <citation type="journal article" date="2018" name="Nat. Plants">
        <title>Whole-genome landscape of Medicago truncatula symbiotic genes.</title>
        <authorList>
            <person name="Pecrix Y."/>
            <person name="Staton S.E."/>
            <person name="Sallet E."/>
            <person name="Lelandais-Briere C."/>
            <person name="Moreau S."/>
            <person name="Carrere S."/>
            <person name="Blein T."/>
            <person name="Jardinaud M.F."/>
            <person name="Latrasse D."/>
            <person name="Zouine M."/>
            <person name="Zahm M."/>
            <person name="Kreplak J."/>
            <person name="Mayjonade B."/>
            <person name="Satge C."/>
            <person name="Perez M."/>
            <person name="Cauet S."/>
            <person name="Marande W."/>
            <person name="Chantry-Darmon C."/>
            <person name="Lopez-Roques C."/>
            <person name="Bouchez O."/>
            <person name="Berard A."/>
            <person name="Debelle F."/>
            <person name="Munos S."/>
            <person name="Bendahmane A."/>
            <person name="Berges H."/>
            <person name="Niebel A."/>
            <person name="Buitink J."/>
            <person name="Frugier F."/>
            <person name="Benhamed M."/>
            <person name="Crespi M."/>
            <person name="Gouzy J."/>
            <person name="Gamas P."/>
        </authorList>
    </citation>
    <scope>NUCLEOTIDE SEQUENCE [LARGE SCALE GENOMIC DNA]</scope>
    <source>
        <strain evidence="3">cv. Jemalong A17</strain>
    </source>
</reference>
<comment type="caution">
    <text evidence="2">The sequence shown here is derived from an EMBL/GenBank/DDBJ whole genome shotgun (WGS) entry which is preliminary data.</text>
</comment>
<protein>
    <submittedName>
        <fullName evidence="2">Putative digestive organ expansion factor, predicted</fullName>
    </submittedName>
</protein>
<evidence type="ECO:0000313" key="3">
    <source>
        <dbReference type="Proteomes" id="UP000265566"/>
    </source>
</evidence>
<organism evidence="2 3">
    <name type="scientific">Medicago truncatula</name>
    <name type="common">Barrel medic</name>
    <name type="synonym">Medicago tribuloides</name>
    <dbReference type="NCBI Taxonomy" id="3880"/>
    <lineage>
        <taxon>Eukaryota</taxon>
        <taxon>Viridiplantae</taxon>
        <taxon>Streptophyta</taxon>
        <taxon>Embryophyta</taxon>
        <taxon>Tracheophyta</taxon>
        <taxon>Spermatophyta</taxon>
        <taxon>Magnoliopsida</taxon>
        <taxon>eudicotyledons</taxon>
        <taxon>Gunneridae</taxon>
        <taxon>Pentapetalae</taxon>
        <taxon>rosids</taxon>
        <taxon>fabids</taxon>
        <taxon>Fabales</taxon>
        <taxon>Fabaceae</taxon>
        <taxon>Papilionoideae</taxon>
        <taxon>50 kb inversion clade</taxon>
        <taxon>NPAAA clade</taxon>
        <taxon>Hologalegina</taxon>
        <taxon>IRL clade</taxon>
        <taxon>Trifolieae</taxon>
        <taxon>Medicago</taxon>
    </lineage>
</organism>
<gene>
    <name evidence="2" type="ORF">MtrunA17_Chr8g0356611</name>
</gene>
<dbReference type="Gramene" id="rna46785">
    <property type="protein sequence ID" value="RHN40615.1"/>
    <property type="gene ID" value="gene46785"/>
</dbReference>
<evidence type="ECO:0000259" key="1">
    <source>
        <dbReference type="Pfam" id="PF06862"/>
    </source>
</evidence>
<dbReference type="AlphaFoldDB" id="A0A396GPJ3"/>
<dbReference type="GO" id="GO:0005730">
    <property type="term" value="C:nucleolus"/>
    <property type="evidence" value="ECO:0007669"/>
    <property type="project" value="InterPro"/>
</dbReference>
<dbReference type="GO" id="GO:0034511">
    <property type="term" value="F:U3 snoRNA binding"/>
    <property type="evidence" value="ECO:0007669"/>
    <property type="project" value="InterPro"/>
</dbReference>
<proteinExistence type="predicted"/>
<sequence>MIICLLFITGFVNDAHKVFIAGKLLFFVYRVFVRFTKKLRADDVDVDVDVDDVDVDDVDGGIMIFTSSHSESIKILEFLRSERASVYLVGDEDAELDFSSARRQFSERKIKIMLYTEKSHFDNRYQIDGVNYLIMYSLPERKEFYFEVGV</sequence>
<dbReference type="Pfam" id="PF06862">
    <property type="entry name" value="Utp25_C"/>
    <property type="match status" value="1"/>
</dbReference>
<dbReference type="Proteomes" id="UP000265566">
    <property type="component" value="Chromosome 8"/>
</dbReference>
<dbReference type="PANTHER" id="PTHR12933">
    <property type="entry name" value="ORF PROTEIN-RELATED"/>
    <property type="match status" value="1"/>
</dbReference>
<dbReference type="PANTHER" id="PTHR12933:SF0">
    <property type="entry name" value="U3 SMALL NUCLEOLAR RNA-ASSOCIATED PROTEIN 25 HOMOLOG"/>
    <property type="match status" value="1"/>
</dbReference>
<dbReference type="InterPro" id="IPR010678">
    <property type="entry name" value="UTP25"/>
</dbReference>
<accession>A0A396GPJ3</accession>
<evidence type="ECO:0000313" key="2">
    <source>
        <dbReference type="EMBL" id="RHN40615.1"/>
    </source>
</evidence>